<evidence type="ECO:0000313" key="3">
    <source>
        <dbReference type="EMBL" id="SVB23102.1"/>
    </source>
</evidence>
<dbReference type="Pfam" id="PF01565">
    <property type="entry name" value="FAD_binding_4"/>
    <property type="match status" value="1"/>
</dbReference>
<dbReference type="GO" id="GO:0071949">
    <property type="term" value="F:FAD binding"/>
    <property type="evidence" value="ECO:0007669"/>
    <property type="project" value="InterPro"/>
</dbReference>
<dbReference type="SUPFAM" id="SSF56176">
    <property type="entry name" value="FAD-binding/transporter-associated domain-like"/>
    <property type="match status" value="1"/>
</dbReference>
<dbReference type="InterPro" id="IPR025650">
    <property type="entry name" value="Alkyl-DHAP_Synthase"/>
</dbReference>
<dbReference type="InterPro" id="IPR006094">
    <property type="entry name" value="Oxid_FAD_bind_N"/>
</dbReference>
<dbReference type="Gene3D" id="3.30.465.10">
    <property type="match status" value="1"/>
</dbReference>
<feature type="non-terminal residue" evidence="3">
    <location>
        <position position="246"/>
    </location>
</feature>
<organism evidence="3">
    <name type="scientific">marine metagenome</name>
    <dbReference type="NCBI Taxonomy" id="408172"/>
    <lineage>
        <taxon>unclassified sequences</taxon>
        <taxon>metagenomes</taxon>
        <taxon>ecological metagenomes</taxon>
    </lineage>
</organism>
<reference evidence="3" key="1">
    <citation type="submission" date="2018-05" db="EMBL/GenBank/DDBJ databases">
        <authorList>
            <person name="Lanie J.A."/>
            <person name="Ng W.-L."/>
            <person name="Kazmierczak K.M."/>
            <person name="Andrzejewski T.M."/>
            <person name="Davidsen T.M."/>
            <person name="Wayne K.J."/>
            <person name="Tettelin H."/>
            <person name="Glass J.I."/>
            <person name="Rusch D."/>
            <person name="Podicherti R."/>
            <person name="Tsui H.-C.T."/>
            <person name="Winkler M.E."/>
        </authorList>
    </citation>
    <scope>NUCLEOTIDE SEQUENCE</scope>
</reference>
<dbReference type="InterPro" id="IPR016166">
    <property type="entry name" value="FAD-bd_PCMH"/>
</dbReference>
<comment type="similarity">
    <text evidence="1">Belongs to the FAD-binding oxidoreductase/transferase type 4 family.</text>
</comment>
<dbReference type="PANTHER" id="PTHR46568">
    <property type="entry name" value="ALKYLDIHYDROXYACETONEPHOSPHATE SYNTHASE, PEROXISOMAL"/>
    <property type="match status" value="1"/>
</dbReference>
<accession>A0A382CB88</accession>
<feature type="domain" description="FAD-binding PCMH-type" evidence="2">
    <location>
        <begin position="95"/>
        <end position="246"/>
    </location>
</feature>
<proteinExistence type="inferred from homology"/>
<dbReference type="PANTHER" id="PTHR46568:SF1">
    <property type="entry name" value="ALKYLDIHYDROXYACETONEPHOSPHATE SYNTHASE, PEROXISOMAL"/>
    <property type="match status" value="1"/>
</dbReference>
<dbReference type="GO" id="GO:0008609">
    <property type="term" value="F:alkylglycerone-phosphate synthase activity"/>
    <property type="evidence" value="ECO:0007669"/>
    <property type="project" value="InterPro"/>
</dbReference>
<dbReference type="AlphaFoldDB" id="A0A382CB88"/>
<dbReference type="InterPro" id="IPR036318">
    <property type="entry name" value="FAD-bd_PCMH-like_sf"/>
</dbReference>
<gene>
    <name evidence="3" type="ORF">METZ01_LOCUS175956</name>
</gene>
<dbReference type="EMBL" id="UINC01033585">
    <property type="protein sequence ID" value="SVB23102.1"/>
    <property type="molecule type" value="Genomic_DNA"/>
</dbReference>
<name>A0A382CB88_9ZZZZ</name>
<evidence type="ECO:0000259" key="2">
    <source>
        <dbReference type="PROSITE" id="PS51387"/>
    </source>
</evidence>
<protein>
    <recommendedName>
        <fullName evidence="2">FAD-binding PCMH-type domain-containing protein</fullName>
    </recommendedName>
</protein>
<sequence>MVAKRPKFCGWGYEGDGLTQEEREMVLARYAERFGLEGFEKFINSPLPDQVDLHASRIEIPAALADFCSAANIDRLTHTYGKSFPDYVRIYDKNFTNAPDIVAYAKSEDHVDAVLDWATGAKVAVIPFGGGSSVVGGIEPAVGGKFAGTLSLDLTSLNQILEIDKTSRAARMQGGIRCPDIENGLRPHGLTMRHFPQSFDLATLGGMIATRSGGHFATLYTHIDDFVESTRMMTPAGVMESRRLPG</sequence>
<dbReference type="InterPro" id="IPR016169">
    <property type="entry name" value="FAD-bd_PCMH_sub2"/>
</dbReference>
<evidence type="ECO:0000256" key="1">
    <source>
        <dbReference type="ARBA" id="ARBA00008000"/>
    </source>
</evidence>
<dbReference type="GO" id="GO:0008610">
    <property type="term" value="P:lipid biosynthetic process"/>
    <property type="evidence" value="ECO:0007669"/>
    <property type="project" value="InterPro"/>
</dbReference>
<dbReference type="PROSITE" id="PS51387">
    <property type="entry name" value="FAD_PCMH"/>
    <property type="match status" value="1"/>
</dbReference>